<gene>
    <name evidence="2" type="ORF">JZO67_001181</name>
</gene>
<dbReference type="InterPro" id="IPR013332">
    <property type="entry name" value="KPR_N"/>
</dbReference>
<dbReference type="Pfam" id="PF02558">
    <property type="entry name" value="ApbA"/>
    <property type="match status" value="1"/>
</dbReference>
<dbReference type="InterPro" id="IPR036291">
    <property type="entry name" value="NAD(P)-bd_dom_sf"/>
</dbReference>
<evidence type="ECO:0000313" key="3">
    <source>
        <dbReference type="Proteomes" id="UP000664357"/>
    </source>
</evidence>
<reference evidence="2 3" key="2">
    <citation type="submission" date="2024-02" db="EMBL/GenBank/DDBJ databases">
        <title>The Genome Sequence of Enterococcus sp. DIV0159.</title>
        <authorList>
            <person name="Earl A."/>
            <person name="Manson A."/>
            <person name="Gilmore M."/>
            <person name="Sanders J."/>
            <person name="Shea T."/>
            <person name="Howe W."/>
            <person name="Livny J."/>
            <person name="Cuomo C."/>
            <person name="Neafsey D."/>
            <person name="Birren B."/>
        </authorList>
    </citation>
    <scope>NUCLEOTIDE SEQUENCE [LARGE SCALE GENOMIC DNA]</scope>
    <source>
        <strain evidence="2 3">665A</strain>
    </source>
</reference>
<organism evidence="2 3">
    <name type="scientific">Candidatus Enterococcus ferrettii</name>
    <dbReference type="NCBI Taxonomy" id="2815324"/>
    <lineage>
        <taxon>Bacteria</taxon>
        <taxon>Bacillati</taxon>
        <taxon>Bacillota</taxon>
        <taxon>Bacilli</taxon>
        <taxon>Lactobacillales</taxon>
        <taxon>Enterococcaceae</taxon>
        <taxon>Enterococcus</taxon>
    </lineage>
</organism>
<sequence>MRVLIIGCGVLGSIFGNLFSKKKDNYVVHYMRNEQKAERYNNGFRVSLFNNRKSADSKNLDEMYYPTITNKLEDESFDIVLISVNSHQILSVLSDLEGRFNTALHIMFNNFWGEKEQLEEYLGDKKYLCAFPNAGGGFFYEESDLILKGAIGDSITLGAITETNKKFLEIGAQLFSSVGCKVIVEENMLHWLWAHYALICSLNSAVLAAGDGEKFISDRSNLRRAVLLVKDSIKVCEKRGINVKNYSDLKLFMYPISIITLGMRLQFLTNKVSKIITLQYQAGAEAMAMYKTMIETAEQVGVSVPEFEKILDQEC</sequence>
<dbReference type="EMBL" id="JAFREL020000001">
    <property type="protein sequence ID" value="MEO1769230.1"/>
    <property type="molecule type" value="Genomic_DNA"/>
</dbReference>
<evidence type="ECO:0000259" key="1">
    <source>
        <dbReference type="Pfam" id="PF02558"/>
    </source>
</evidence>
<dbReference type="RefSeq" id="WP_207703258.1">
    <property type="nucleotide sequence ID" value="NZ_JAFREL020000001.1"/>
</dbReference>
<dbReference type="Gene3D" id="3.40.50.720">
    <property type="entry name" value="NAD(P)-binding Rossmann-like Domain"/>
    <property type="match status" value="1"/>
</dbReference>
<dbReference type="Proteomes" id="UP000664357">
    <property type="component" value="Unassembled WGS sequence"/>
</dbReference>
<accession>A0ABV0EKQ8</accession>
<evidence type="ECO:0000313" key="2">
    <source>
        <dbReference type="EMBL" id="MEO1769230.1"/>
    </source>
</evidence>
<name>A0ABV0EKQ8_9ENTE</name>
<proteinExistence type="predicted"/>
<comment type="caution">
    <text evidence="2">The sequence shown here is derived from an EMBL/GenBank/DDBJ whole genome shotgun (WGS) entry which is preliminary data.</text>
</comment>
<feature type="domain" description="Ketopantoate reductase N-terminal" evidence="1">
    <location>
        <begin position="3"/>
        <end position="129"/>
    </location>
</feature>
<keyword evidence="3" id="KW-1185">Reference proteome</keyword>
<reference evidence="2 3" key="1">
    <citation type="submission" date="2021-03" db="EMBL/GenBank/DDBJ databases">
        <authorList>
            <person name="Gilmore M.S."/>
            <person name="Schwartzman J."/>
            <person name="Van Tyne D."/>
            <person name="Martin M."/>
            <person name="Earl A.M."/>
            <person name="Manson A.L."/>
            <person name="Straub T."/>
            <person name="Salamzade R."/>
            <person name="Saavedra J."/>
            <person name="Lebreton F."/>
            <person name="Prichula J."/>
            <person name="Schaufler K."/>
            <person name="Gaca A."/>
            <person name="Sgardioli B."/>
            <person name="Wagenaar J."/>
            <person name="Strong T."/>
        </authorList>
    </citation>
    <scope>NUCLEOTIDE SEQUENCE [LARGE SCALE GENOMIC DNA]</scope>
    <source>
        <strain evidence="2 3">665A</strain>
    </source>
</reference>
<dbReference type="SUPFAM" id="SSF51735">
    <property type="entry name" value="NAD(P)-binding Rossmann-fold domains"/>
    <property type="match status" value="1"/>
</dbReference>
<protein>
    <recommendedName>
        <fullName evidence="1">Ketopantoate reductase N-terminal domain-containing protein</fullName>
    </recommendedName>
</protein>